<evidence type="ECO:0000256" key="2">
    <source>
        <dbReference type="ARBA" id="ARBA00022679"/>
    </source>
</evidence>
<name>A0A3P3Y2T8_PLABS</name>
<proteinExistence type="predicted"/>
<keyword evidence="6" id="KW-0812">Transmembrane</keyword>
<dbReference type="InterPro" id="IPR000719">
    <property type="entry name" value="Prot_kinase_dom"/>
</dbReference>
<reference evidence="9 10" key="1">
    <citation type="submission" date="2018-03" db="EMBL/GenBank/DDBJ databases">
        <authorList>
            <person name="Fogelqvist J."/>
        </authorList>
    </citation>
    <scope>NUCLEOTIDE SEQUENCE [LARGE SCALE GENOMIC DNA]</scope>
</reference>
<keyword evidence="1" id="KW-0723">Serine/threonine-protein kinase</keyword>
<dbReference type="GO" id="GO:0005524">
    <property type="term" value="F:ATP binding"/>
    <property type="evidence" value="ECO:0007669"/>
    <property type="project" value="UniProtKB-KW"/>
</dbReference>
<feature type="domain" description="AGC-kinase C-terminal" evidence="8">
    <location>
        <begin position="433"/>
        <end position="490"/>
    </location>
</feature>
<evidence type="ECO:0008006" key="11">
    <source>
        <dbReference type="Google" id="ProtNLM"/>
    </source>
</evidence>
<organism evidence="9 10">
    <name type="scientific">Plasmodiophora brassicae</name>
    <name type="common">Clubroot disease agent</name>
    <dbReference type="NCBI Taxonomy" id="37360"/>
    <lineage>
        <taxon>Eukaryota</taxon>
        <taxon>Sar</taxon>
        <taxon>Rhizaria</taxon>
        <taxon>Endomyxa</taxon>
        <taxon>Phytomyxea</taxon>
        <taxon>Plasmodiophorida</taxon>
        <taxon>Plasmodiophoridae</taxon>
        <taxon>Plasmodiophora</taxon>
    </lineage>
</organism>
<dbReference type="AlphaFoldDB" id="A0A3P3Y2T8"/>
<dbReference type="SMART" id="SM00220">
    <property type="entry name" value="S_TKc"/>
    <property type="match status" value="1"/>
</dbReference>
<feature type="domain" description="Protein kinase" evidence="7">
    <location>
        <begin position="150"/>
        <end position="432"/>
    </location>
</feature>
<evidence type="ECO:0000256" key="3">
    <source>
        <dbReference type="ARBA" id="ARBA00022741"/>
    </source>
</evidence>
<evidence type="ECO:0000259" key="8">
    <source>
        <dbReference type="PROSITE" id="PS51285"/>
    </source>
</evidence>
<dbReference type="PROSITE" id="PS50011">
    <property type="entry name" value="PROTEIN_KINASE_DOM"/>
    <property type="match status" value="1"/>
</dbReference>
<feature type="transmembrane region" description="Helical" evidence="6">
    <location>
        <begin position="112"/>
        <end position="135"/>
    </location>
</feature>
<keyword evidence="6" id="KW-1133">Transmembrane helix</keyword>
<dbReference type="Pfam" id="PF00069">
    <property type="entry name" value="Pkinase"/>
    <property type="match status" value="1"/>
</dbReference>
<dbReference type="InterPro" id="IPR011009">
    <property type="entry name" value="Kinase-like_dom_sf"/>
</dbReference>
<evidence type="ECO:0000313" key="10">
    <source>
        <dbReference type="Proteomes" id="UP000290189"/>
    </source>
</evidence>
<evidence type="ECO:0000256" key="1">
    <source>
        <dbReference type="ARBA" id="ARBA00022527"/>
    </source>
</evidence>
<keyword evidence="5" id="KW-0067">ATP-binding</keyword>
<dbReference type="Gene3D" id="1.10.510.10">
    <property type="entry name" value="Transferase(Phosphotransferase) domain 1"/>
    <property type="match status" value="1"/>
</dbReference>
<keyword evidence="6" id="KW-0472">Membrane</keyword>
<dbReference type="Gene3D" id="3.30.200.20">
    <property type="entry name" value="Phosphorylase Kinase, domain 1"/>
    <property type="match status" value="1"/>
</dbReference>
<sequence>MGDAYKHASTMPGQRCGIAGSWDSWWRAGVGAGVGGGVGAGAFVHGDWALNARRLATTASRAAPDVSVLYPGSGVCAAAVASDTGRLQNALHLRHIVWSGPEARGAIQRAPAWSGALVAIVVVGCLAALTAEATWPSAPPPMPCRLKDFVEHAHLDGYDGRSITYLVRHRKTNVPYAMKKVAKVGDVASAAYTFAERDALLYALRDTPGVVRAYCVMQDADYAYLLREYLPGGNLFDLVYVTHPAYPETSEDTLRFYVASTVLALENVHQMGMFHGLLTPEGVELDANGYIRLVDFMLSRPCQRGDKFHNFQGAVEYVSPELAETRSTFREVGWLKRYDGYDQASDLWSLGIFVCDLFARTTPFRVNEELYADDGQRLHATLRNLLLTTEAAIPCRLPSSLSSEAKAFVLGLLRYNPQERLGFVQIKSHAWFQGFDWDDLATGRMDAPWKPTQLTSAFDTSYFVRKPPQHVPIGNVPRPPYKDDRLWLGL</sequence>
<dbReference type="SUPFAM" id="SSF56112">
    <property type="entry name" value="Protein kinase-like (PK-like)"/>
    <property type="match status" value="1"/>
</dbReference>
<dbReference type="EMBL" id="OVEO01000002">
    <property type="protein sequence ID" value="SPQ94482.1"/>
    <property type="molecule type" value="Genomic_DNA"/>
</dbReference>
<evidence type="ECO:0000259" key="7">
    <source>
        <dbReference type="PROSITE" id="PS50011"/>
    </source>
</evidence>
<dbReference type="PROSITE" id="PS51285">
    <property type="entry name" value="AGC_KINASE_CTER"/>
    <property type="match status" value="1"/>
</dbReference>
<evidence type="ECO:0000256" key="4">
    <source>
        <dbReference type="ARBA" id="ARBA00022777"/>
    </source>
</evidence>
<evidence type="ECO:0000256" key="5">
    <source>
        <dbReference type="ARBA" id="ARBA00022840"/>
    </source>
</evidence>
<dbReference type="PANTHER" id="PTHR24353">
    <property type="entry name" value="CYCLIC NUCLEOTIDE-DEPENDENT PROTEIN KINASE"/>
    <property type="match status" value="1"/>
</dbReference>
<dbReference type="GO" id="GO:0004674">
    <property type="term" value="F:protein serine/threonine kinase activity"/>
    <property type="evidence" value="ECO:0007669"/>
    <property type="project" value="UniProtKB-KW"/>
</dbReference>
<geneLocation type="mitochondrion" evidence="9"/>
<dbReference type="InterPro" id="IPR000961">
    <property type="entry name" value="AGC-kinase_C"/>
</dbReference>
<keyword evidence="9" id="KW-0496">Mitochondrion</keyword>
<keyword evidence="4" id="KW-0418">Kinase</keyword>
<keyword evidence="2" id="KW-0808">Transferase</keyword>
<evidence type="ECO:0000313" key="9">
    <source>
        <dbReference type="EMBL" id="SPQ94482.1"/>
    </source>
</evidence>
<protein>
    <recommendedName>
        <fullName evidence="11">Protein kinase domain-containing protein</fullName>
    </recommendedName>
</protein>
<evidence type="ECO:0000256" key="6">
    <source>
        <dbReference type="SAM" id="Phobius"/>
    </source>
</evidence>
<gene>
    <name evidence="9" type="ORF">PLBR_LOCUS1697</name>
</gene>
<accession>A0A3P3Y2T8</accession>
<keyword evidence="3" id="KW-0547">Nucleotide-binding</keyword>
<dbReference type="Proteomes" id="UP000290189">
    <property type="component" value="Unassembled WGS sequence"/>
</dbReference>